<feature type="domain" description="Caprin-1 dimerization" evidence="3">
    <location>
        <begin position="4"/>
        <end position="49"/>
    </location>
</feature>
<protein>
    <submittedName>
        <fullName evidence="4">Caprin-1</fullName>
    </submittedName>
</protein>
<sequence>MSLRLNEQYEYASIHLWDLLEGKEKSVCGTTYKVLKEIVECVFQSNYFDCTHNHQNGLREEEEAASAPTVEDQVAEAEAEPEPAEEYTEQNELESTEDVTEDVFHGRNTVHQW</sequence>
<comment type="similarity">
    <text evidence="1">Belongs to the caprin family.</text>
</comment>
<dbReference type="Proteomes" id="UP001266305">
    <property type="component" value="Unassembled WGS sequence"/>
</dbReference>
<dbReference type="PANTHER" id="PTHR22922:SF3">
    <property type="entry name" value="CAPRIN-1"/>
    <property type="match status" value="1"/>
</dbReference>
<evidence type="ECO:0000313" key="5">
    <source>
        <dbReference type="Proteomes" id="UP001266305"/>
    </source>
</evidence>
<feature type="region of interest" description="Disordered" evidence="2">
    <location>
        <begin position="57"/>
        <end position="113"/>
    </location>
</feature>
<dbReference type="InterPro" id="IPR028816">
    <property type="entry name" value="Caprin"/>
</dbReference>
<dbReference type="PANTHER" id="PTHR22922">
    <property type="entry name" value="GPI-ANCHORED PROTEIN P137"/>
    <property type="match status" value="1"/>
</dbReference>
<keyword evidence="5" id="KW-1185">Reference proteome</keyword>
<evidence type="ECO:0000259" key="3">
    <source>
        <dbReference type="Pfam" id="PF18293"/>
    </source>
</evidence>
<comment type="caution">
    <text evidence="4">The sequence shown here is derived from an EMBL/GenBank/DDBJ whole genome shotgun (WGS) entry which is preliminary data.</text>
</comment>
<evidence type="ECO:0000256" key="2">
    <source>
        <dbReference type="SAM" id="MobiDB-lite"/>
    </source>
</evidence>
<gene>
    <name evidence="4" type="primary">CAPRIN1_2</name>
    <name evidence="4" type="ORF">P7K49_025097</name>
</gene>
<evidence type="ECO:0000313" key="4">
    <source>
        <dbReference type="EMBL" id="KAK2096063.1"/>
    </source>
</evidence>
<dbReference type="Pfam" id="PF18293">
    <property type="entry name" value="Caprin-1_dimer"/>
    <property type="match status" value="1"/>
</dbReference>
<reference evidence="4 5" key="1">
    <citation type="submission" date="2023-05" db="EMBL/GenBank/DDBJ databases">
        <title>B98-5 Cell Line De Novo Hybrid Assembly: An Optical Mapping Approach.</title>
        <authorList>
            <person name="Kananen K."/>
            <person name="Auerbach J.A."/>
            <person name="Kautto E."/>
            <person name="Blachly J.S."/>
        </authorList>
    </citation>
    <scope>NUCLEOTIDE SEQUENCE [LARGE SCALE GENOMIC DNA]</scope>
    <source>
        <strain evidence="4">B95-8</strain>
        <tissue evidence="4">Cell line</tissue>
    </source>
</reference>
<evidence type="ECO:0000256" key="1">
    <source>
        <dbReference type="ARBA" id="ARBA00007950"/>
    </source>
</evidence>
<accession>A0ABQ9UG71</accession>
<name>A0ABQ9UG71_SAGOE</name>
<feature type="compositionally biased region" description="Acidic residues" evidence="2">
    <location>
        <begin position="73"/>
        <end position="101"/>
    </location>
</feature>
<dbReference type="InterPro" id="IPR041637">
    <property type="entry name" value="Caprin-1_dimer"/>
</dbReference>
<proteinExistence type="inferred from homology"/>
<dbReference type="EMBL" id="JASSZA010000012">
    <property type="protein sequence ID" value="KAK2096063.1"/>
    <property type="molecule type" value="Genomic_DNA"/>
</dbReference>
<organism evidence="4 5">
    <name type="scientific">Saguinus oedipus</name>
    <name type="common">Cotton-top tamarin</name>
    <name type="synonym">Oedipomidas oedipus</name>
    <dbReference type="NCBI Taxonomy" id="9490"/>
    <lineage>
        <taxon>Eukaryota</taxon>
        <taxon>Metazoa</taxon>
        <taxon>Chordata</taxon>
        <taxon>Craniata</taxon>
        <taxon>Vertebrata</taxon>
        <taxon>Euteleostomi</taxon>
        <taxon>Mammalia</taxon>
        <taxon>Eutheria</taxon>
        <taxon>Euarchontoglires</taxon>
        <taxon>Primates</taxon>
        <taxon>Haplorrhini</taxon>
        <taxon>Platyrrhini</taxon>
        <taxon>Cebidae</taxon>
        <taxon>Callitrichinae</taxon>
        <taxon>Saguinus</taxon>
    </lineage>
</organism>